<organism evidence="1 2">
    <name type="scientific">Trichoderma arundinaceum</name>
    <dbReference type="NCBI Taxonomy" id="490622"/>
    <lineage>
        <taxon>Eukaryota</taxon>
        <taxon>Fungi</taxon>
        <taxon>Dikarya</taxon>
        <taxon>Ascomycota</taxon>
        <taxon>Pezizomycotina</taxon>
        <taxon>Sordariomycetes</taxon>
        <taxon>Hypocreomycetidae</taxon>
        <taxon>Hypocreales</taxon>
        <taxon>Hypocreaceae</taxon>
        <taxon>Trichoderma</taxon>
    </lineage>
</organism>
<name>A0A395NBD7_TRIAR</name>
<evidence type="ECO:0000313" key="2">
    <source>
        <dbReference type="Proteomes" id="UP000266272"/>
    </source>
</evidence>
<dbReference type="AlphaFoldDB" id="A0A395NBD7"/>
<accession>A0A395NBD7</accession>
<dbReference type="Proteomes" id="UP000266272">
    <property type="component" value="Unassembled WGS sequence"/>
</dbReference>
<gene>
    <name evidence="1" type="ORF">TARUN_8829</name>
</gene>
<evidence type="ECO:0000313" key="1">
    <source>
        <dbReference type="EMBL" id="RFU73420.1"/>
    </source>
</evidence>
<protein>
    <submittedName>
        <fullName evidence="1">Uncharacterized protein</fullName>
    </submittedName>
</protein>
<dbReference type="EMBL" id="PXOA01000652">
    <property type="protein sequence ID" value="RFU73420.1"/>
    <property type="molecule type" value="Genomic_DNA"/>
</dbReference>
<reference evidence="1 2" key="1">
    <citation type="journal article" date="2018" name="PLoS Pathog.">
        <title>Evolution of structural diversity of trichothecenes, a family of toxins produced by plant pathogenic and entomopathogenic fungi.</title>
        <authorList>
            <person name="Proctor R.H."/>
            <person name="McCormick S.P."/>
            <person name="Kim H.S."/>
            <person name="Cardoza R.E."/>
            <person name="Stanley A.M."/>
            <person name="Lindo L."/>
            <person name="Kelly A."/>
            <person name="Brown D.W."/>
            <person name="Lee T."/>
            <person name="Vaughan M.M."/>
            <person name="Alexander N.J."/>
            <person name="Busman M."/>
            <person name="Gutierrez S."/>
        </authorList>
    </citation>
    <scope>NUCLEOTIDE SEQUENCE [LARGE SCALE GENOMIC DNA]</scope>
    <source>
        <strain evidence="1 2">IBT 40837</strain>
    </source>
</reference>
<sequence>MCQLHDLDPGIGDEIRRRYTPKCKCEPHSSTQVEKRLQTLAGPPCTPWRANAVEVPVISSAPWPSGSRLLRRTAWPIAHSPPSPWEPQRHGRLASAFAWTPPNRGSGDGLGCELGCELGCYKPIPNPIAVAEHPATEGYRLKHNRRYLRQALFPTLYEVLRTAFLNVPASQA</sequence>
<keyword evidence="2" id="KW-1185">Reference proteome</keyword>
<comment type="caution">
    <text evidence="1">The sequence shown here is derived from an EMBL/GenBank/DDBJ whole genome shotgun (WGS) entry which is preliminary data.</text>
</comment>
<proteinExistence type="predicted"/>